<evidence type="ECO:0000256" key="1">
    <source>
        <dbReference type="SAM" id="MobiDB-lite"/>
    </source>
</evidence>
<reference evidence="3" key="1">
    <citation type="submission" date="2020-10" db="EMBL/GenBank/DDBJ databases">
        <authorList>
            <person name="Gilroy R."/>
        </authorList>
    </citation>
    <scope>NUCLEOTIDE SEQUENCE</scope>
    <source>
        <strain evidence="3">CHK136-897</strain>
    </source>
</reference>
<evidence type="ECO:0000256" key="2">
    <source>
        <dbReference type="SAM" id="SignalP"/>
    </source>
</evidence>
<evidence type="ECO:0000313" key="4">
    <source>
        <dbReference type="Proteomes" id="UP000824142"/>
    </source>
</evidence>
<organism evidence="3 4">
    <name type="scientific">Candidatus Enterousia avicola</name>
    <dbReference type="NCBI Taxonomy" id="2840787"/>
    <lineage>
        <taxon>Bacteria</taxon>
        <taxon>Pseudomonadati</taxon>
        <taxon>Pseudomonadota</taxon>
        <taxon>Alphaproteobacteria</taxon>
        <taxon>Candidatus Enterousia</taxon>
    </lineage>
</organism>
<name>A0A9D1MSH1_9PROT</name>
<gene>
    <name evidence="3" type="ORF">IAC63_04405</name>
</gene>
<feature type="signal peptide" evidence="2">
    <location>
        <begin position="1"/>
        <end position="23"/>
    </location>
</feature>
<feature type="compositionally biased region" description="Low complexity" evidence="1">
    <location>
        <begin position="70"/>
        <end position="90"/>
    </location>
</feature>
<protein>
    <recommendedName>
        <fullName evidence="5">Secreted protein</fullName>
    </recommendedName>
</protein>
<proteinExistence type="predicted"/>
<reference evidence="3" key="2">
    <citation type="journal article" date="2021" name="PeerJ">
        <title>Extensive microbial diversity within the chicken gut microbiome revealed by metagenomics and culture.</title>
        <authorList>
            <person name="Gilroy R."/>
            <person name="Ravi A."/>
            <person name="Getino M."/>
            <person name="Pursley I."/>
            <person name="Horton D.L."/>
            <person name="Alikhan N.F."/>
            <person name="Baker D."/>
            <person name="Gharbi K."/>
            <person name="Hall N."/>
            <person name="Watson M."/>
            <person name="Adriaenssens E.M."/>
            <person name="Foster-Nyarko E."/>
            <person name="Jarju S."/>
            <person name="Secka A."/>
            <person name="Antonio M."/>
            <person name="Oren A."/>
            <person name="Chaudhuri R.R."/>
            <person name="La Ragione R."/>
            <person name="Hildebrand F."/>
            <person name="Pallen M.J."/>
        </authorList>
    </citation>
    <scope>NUCLEOTIDE SEQUENCE</scope>
    <source>
        <strain evidence="3">CHK136-897</strain>
    </source>
</reference>
<dbReference type="EMBL" id="DVNO01000036">
    <property type="protein sequence ID" value="HIU65848.1"/>
    <property type="molecule type" value="Genomic_DNA"/>
</dbReference>
<evidence type="ECO:0000313" key="3">
    <source>
        <dbReference type="EMBL" id="HIU65848.1"/>
    </source>
</evidence>
<dbReference type="AlphaFoldDB" id="A0A9D1MSH1"/>
<sequence>MNKKIQTVLFSFVFGVMPFIVNAAAVSDRIDCNTLQSKINELSAVSSPDEGQADELKKLQDQYRANCSKTASGRRTSTSVRASTSSATATQAETPVVAETVVLTAQGALDTYIKGRQDLCSELQADINTLTSAGSDDSEIKPLQNQYDKDCTDIDKSQVEEVDAETAAANVAAGLCTDGSKPNRFGCCDGETFKDMGNLVFACCPDDGGECYPPITSGGAI</sequence>
<keyword evidence="2" id="KW-0732">Signal</keyword>
<accession>A0A9D1MSH1</accession>
<feature type="chain" id="PRO_5039183230" description="Secreted protein" evidence="2">
    <location>
        <begin position="24"/>
        <end position="221"/>
    </location>
</feature>
<comment type="caution">
    <text evidence="3">The sequence shown here is derived from an EMBL/GenBank/DDBJ whole genome shotgun (WGS) entry which is preliminary data.</text>
</comment>
<dbReference type="Proteomes" id="UP000824142">
    <property type="component" value="Unassembled WGS sequence"/>
</dbReference>
<evidence type="ECO:0008006" key="5">
    <source>
        <dbReference type="Google" id="ProtNLM"/>
    </source>
</evidence>
<feature type="region of interest" description="Disordered" evidence="1">
    <location>
        <begin position="67"/>
        <end position="91"/>
    </location>
</feature>